<dbReference type="EMBL" id="LS423452">
    <property type="protein sequence ID" value="SPS05500.1"/>
    <property type="molecule type" value="Genomic_DNA"/>
</dbReference>
<protein>
    <recommendedName>
        <fullName evidence="2">BRCT domain-containing protein</fullName>
    </recommendedName>
</protein>
<name>A0A2X0QUP1_9PROT</name>
<gene>
    <name evidence="1" type="ORF">NITFAB_1090</name>
</gene>
<reference evidence="1" key="1">
    <citation type="submission" date="2018-05" db="EMBL/GenBank/DDBJ databases">
        <authorList>
            <person name="Lanie J.A."/>
            <person name="Ng W.-L."/>
            <person name="Kazmierczak K.M."/>
            <person name="Andrzejewski T.M."/>
            <person name="Davidsen T.M."/>
            <person name="Wayne K.J."/>
            <person name="Tettelin H."/>
            <person name="Glass J.I."/>
            <person name="Rusch D."/>
            <person name="Podicherti R."/>
            <person name="Tsui H.-C.T."/>
            <person name="Winkler M.E."/>
        </authorList>
    </citation>
    <scope>NUCLEOTIDE SEQUENCE</scope>
    <source>
        <strain evidence="1">KNB</strain>
    </source>
</reference>
<dbReference type="Gene3D" id="3.40.50.10190">
    <property type="entry name" value="BRCT domain"/>
    <property type="match status" value="1"/>
</dbReference>
<evidence type="ECO:0000313" key="1">
    <source>
        <dbReference type="EMBL" id="SPS05500.1"/>
    </source>
</evidence>
<dbReference type="AlphaFoldDB" id="A0A2X0QUP1"/>
<accession>A0A2X0QUP1</accession>
<sequence>MVVGIQDLFALAGHDKSTKQRKAEELIAEEVNIQTITEDQFLELIQSSS</sequence>
<evidence type="ECO:0008006" key="2">
    <source>
        <dbReference type="Google" id="ProtNLM"/>
    </source>
</evidence>
<organism evidence="1">
    <name type="scientific">Candidatus Nitrotoga fabula</name>
    <dbReference type="NCBI Taxonomy" id="2182327"/>
    <lineage>
        <taxon>Bacteria</taxon>
        <taxon>Pseudomonadati</taxon>
        <taxon>Pseudomonadota</taxon>
        <taxon>Betaproteobacteria</taxon>
        <taxon>Nitrosomonadales</taxon>
        <taxon>Gallionellaceae</taxon>
        <taxon>Candidatus Nitrotoga</taxon>
    </lineage>
</organism>
<proteinExistence type="predicted"/>
<dbReference type="InterPro" id="IPR036420">
    <property type="entry name" value="BRCT_dom_sf"/>
</dbReference>